<protein>
    <recommendedName>
        <fullName evidence="4">Secreted protein</fullName>
    </recommendedName>
</protein>
<reference evidence="2 3" key="1">
    <citation type="journal article" date="2020" name="IScience">
        <title>Genome Sequencing of the Endangered Kingdonia uniflora (Circaeasteraceae, Ranunculales) Reveals Potential Mechanisms of Evolutionary Specialization.</title>
        <authorList>
            <person name="Sun Y."/>
            <person name="Deng T."/>
            <person name="Zhang A."/>
            <person name="Moore M.J."/>
            <person name="Landis J.B."/>
            <person name="Lin N."/>
            <person name="Zhang H."/>
            <person name="Zhang X."/>
            <person name="Huang J."/>
            <person name="Zhang X."/>
            <person name="Sun H."/>
            <person name="Wang H."/>
        </authorList>
    </citation>
    <scope>NUCLEOTIDE SEQUENCE [LARGE SCALE GENOMIC DNA]</scope>
    <source>
        <strain evidence="2">TB1705</strain>
        <tissue evidence="2">Leaf</tissue>
    </source>
</reference>
<dbReference type="Proteomes" id="UP000541444">
    <property type="component" value="Unassembled WGS sequence"/>
</dbReference>
<evidence type="ECO:0008006" key="4">
    <source>
        <dbReference type="Google" id="ProtNLM"/>
    </source>
</evidence>
<sequence length="65" mass="7331">MFLISSFYWYLQISVGALPTDSSQPIERKAGAIEREVKRGQVHGHGLLFGLLLRAPTVFHFRISS</sequence>
<dbReference type="AlphaFoldDB" id="A0A7J7LW27"/>
<comment type="caution">
    <text evidence="2">The sequence shown here is derived from an EMBL/GenBank/DDBJ whole genome shotgun (WGS) entry which is preliminary data.</text>
</comment>
<keyword evidence="3" id="KW-1185">Reference proteome</keyword>
<evidence type="ECO:0000256" key="1">
    <source>
        <dbReference type="SAM" id="SignalP"/>
    </source>
</evidence>
<gene>
    <name evidence="2" type="ORF">GIB67_018478</name>
</gene>
<name>A0A7J7LW27_9MAGN</name>
<feature type="chain" id="PRO_5029814203" description="Secreted protein" evidence="1">
    <location>
        <begin position="18"/>
        <end position="65"/>
    </location>
</feature>
<feature type="signal peptide" evidence="1">
    <location>
        <begin position="1"/>
        <end position="17"/>
    </location>
</feature>
<proteinExistence type="predicted"/>
<dbReference type="EMBL" id="JACGCM010001954">
    <property type="protein sequence ID" value="KAF6146825.1"/>
    <property type="molecule type" value="Genomic_DNA"/>
</dbReference>
<evidence type="ECO:0000313" key="3">
    <source>
        <dbReference type="Proteomes" id="UP000541444"/>
    </source>
</evidence>
<accession>A0A7J7LW27</accession>
<keyword evidence="1" id="KW-0732">Signal</keyword>
<evidence type="ECO:0000313" key="2">
    <source>
        <dbReference type="EMBL" id="KAF6146825.1"/>
    </source>
</evidence>
<organism evidence="2 3">
    <name type="scientific">Kingdonia uniflora</name>
    <dbReference type="NCBI Taxonomy" id="39325"/>
    <lineage>
        <taxon>Eukaryota</taxon>
        <taxon>Viridiplantae</taxon>
        <taxon>Streptophyta</taxon>
        <taxon>Embryophyta</taxon>
        <taxon>Tracheophyta</taxon>
        <taxon>Spermatophyta</taxon>
        <taxon>Magnoliopsida</taxon>
        <taxon>Ranunculales</taxon>
        <taxon>Circaeasteraceae</taxon>
        <taxon>Kingdonia</taxon>
    </lineage>
</organism>